<protein>
    <submittedName>
        <fullName evidence="4">Uncharacterized protein</fullName>
    </submittedName>
</protein>
<dbReference type="Bgee" id="ENSAMXG00000030130">
    <property type="expression patterns" value="Expressed in zone of skin and 7 other cell types or tissues"/>
</dbReference>
<keyword evidence="2" id="KW-0677">Repeat</keyword>
<reference evidence="5" key="2">
    <citation type="journal article" date="2014" name="Nat. Commun.">
        <title>The cavefish genome reveals candidate genes for eye loss.</title>
        <authorList>
            <person name="McGaugh S.E."/>
            <person name="Gross J.B."/>
            <person name="Aken B."/>
            <person name="Blin M."/>
            <person name="Borowsky R."/>
            <person name="Chalopin D."/>
            <person name="Hinaux H."/>
            <person name="Jeffery W.R."/>
            <person name="Keene A."/>
            <person name="Ma L."/>
            <person name="Minx P."/>
            <person name="Murphy D."/>
            <person name="O'Quin K.E."/>
            <person name="Retaux S."/>
            <person name="Rohner N."/>
            <person name="Searle S.M."/>
            <person name="Stahl B.A."/>
            <person name="Tabin C."/>
            <person name="Volff J.N."/>
            <person name="Yoshizawa M."/>
            <person name="Warren W.C."/>
        </authorList>
    </citation>
    <scope>NUCLEOTIDE SEQUENCE [LARGE SCALE GENOMIC DNA]</scope>
    <source>
        <strain evidence="5">female</strain>
    </source>
</reference>
<proteinExistence type="predicted"/>
<reference evidence="5" key="1">
    <citation type="submission" date="2013-03" db="EMBL/GenBank/DDBJ databases">
        <authorList>
            <person name="Jeffery W."/>
            <person name="Warren W."/>
            <person name="Wilson R.K."/>
        </authorList>
    </citation>
    <scope>NUCLEOTIDE SEQUENCE</scope>
    <source>
        <strain evidence="5">female</strain>
    </source>
</reference>
<dbReference type="SUPFAM" id="SSF52047">
    <property type="entry name" value="RNI-like"/>
    <property type="match status" value="1"/>
</dbReference>
<dbReference type="InterPro" id="IPR032675">
    <property type="entry name" value="LRR_dom_sf"/>
</dbReference>
<evidence type="ECO:0000256" key="3">
    <source>
        <dbReference type="SAM" id="SignalP"/>
    </source>
</evidence>
<evidence type="ECO:0000313" key="4">
    <source>
        <dbReference type="Ensembl" id="ENSAMXP00000040631.1"/>
    </source>
</evidence>
<dbReference type="Gene3D" id="3.80.10.10">
    <property type="entry name" value="Ribonuclease Inhibitor"/>
    <property type="match status" value="2"/>
</dbReference>
<dbReference type="Proteomes" id="UP000018467">
    <property type="component" value="Unassembled WGS sequence"/>
</dbReference>
<feature type="chain" id="PRO_5047393420" evidence="3">
    <location>
        <begin position="16"/>
        <end position="385"/>
    </location>
</feature>
<accession>A0A3B1JFX4</accession>
<dbReference type="GeneTree" id="ENSGT01070000253760"/>
<dbReference type="PROSITE" id="PS51450">
    <property type="entry name" value="LRR"/>
    <property type="match status" value="1"/>
</dbReference>
<organism evidence="4 5">
    <name type="scientific">Astyanax mexicanus</name>
    <name type="common">Blind cave fish</name>
    <name type="synonym">Astyanax fasciatus mexicanus</name>
    <dbReference type="NCBI Taxonomy" id="7994"/>
    <lineage>
        <taxon>Eukaryota</taxon>
        <taxon>Metazoa</taxon>
        <taxon>Chordata</taxon>
        <taxon>Craniata</taxon>
        <taxon>Vertebrata</taxon>
        <taxon>Euteleostomi</taxon>
        <taxon>Actinopterygii</taxon>
        <taxon>Neopterygii</taxon>
        <taxon>Teleostei</taxon>
        <taxon>Ostariophysi</taxon>
        <taxon>Characiformes</taxon>
        <taxon>Characoidei</taxon>
        <taxon>Acestrorhamphidae</taxon>
        <taxon>Acestrorhamphinae</taxon>
        <taxon>Astyanax</taxon>
    </lineage>
</organism>
<dbReference type="Pfam" id="PF13516">
    <property type="entry name" value="LRR_6"/>
    <property type="match status" value="4"/>
</dbReference>
<dbReference type="PANTHER" id="PTHR24106">
    <property type="entry name" value="NACHT, LRR AND CARD DOMAINS-CONTAINING"/>
    <property type="match status" value="1"/>
</dbReference>
<dbReference type="SMART" id="SM00367">
    <property type="entry name" value="LRR_CC"/>
    <property type="match status" value="6"/>
</dbReference>
<dbReference type="InParanoid" id="A0A3B1JFX4"/>
<sequence length="385" mass="42889">MVATSIFLAMSNVVASDCRWSCNKEHFEMHVQTNRERHTVEAVKKENIRVLIYYNFTFRLSGCNLTERSCAILASALISKSSSLIELNMNDNELLQDSGVQLLSDGLNSSHCKLEKLELENCNLTEKSCAALNSVLSLKSSSLRDLTLSQNKMLWDLGVKQLSDGLKNSHCKLENLALCLIENAILGKDTCVFMYYCLFHRLIDCNLTKESCAALASALRSSSLKELDLSYNKRLQISGVQLLSDGLKDPQCKLEKLRLLYCNLTEKCCADLASYLSSNSNLKELCLAYNKLQDSGIKLLSAGLENPYNKLEILSLGSCNLSKESCAALVPVLSSNCSCLRELNMSDNKLVQDSGVKLLCHALDNPHSKLEKLLYIYWAEPSCVY</sequence>
<dbReference type="Ensembl" id="ENSAMXT00000044214.1">
    <property type="protein sequence ID" value="ENSAMXP00000040631.1"/>
    <property type="gene ID" value="ENSAMXG00000030130.1"/>
</dbReference>
<reference evidence="4" key="4">
    <citation type="submission" date="2025-09" db="UniProtKB">
        <authorList>
            <consortium name="Ensembl"/>
        </authorList>
    </citation>
    <scope>IDENTIFICATION</scope>
</reference>
<dbReference type="InterPro" id="IPR006553">
    <property type="entry name" value="Leu-rich_rpt_Cys-con_subtyp"/>
</dbReference>
<dbReference type="InterPro" id="IPR051261">
    <property type="entry name" value="NLR"/>
</dbReference>
<dbReference type="AlphaFoldDB" id="A0A3B1JFX4"/>
<keyword evidence="1" id="KW-0433">Leucine-rich repeat</keyword>
<dbReference type="SMART" id="SM00368">
    <property type="entry name" value="LRR_RI"/>
    <property type="match status" value="9"/>
</dbReference>
<evidence type="ECO:0000256" key="2">
    <source>
        <dbReference type="ARBA" id="ARBA00022737"/>
    </source>
</evidence>
<keyword evidence="5" id="KW-1185">Reference proteome</keyword>
<feature type="signal peptide" evidence="3">
    <location>
        <begin position="1"/>
        <end position="15"/>
    </location>
</feature>
<name>A0A3B1JFX4_ASTMX</name>
<evidence type="ECO:0000313" key="5">
    <source>
        <dbReference type="Proteomes" id="UP000018467"/>
    </source>
</evidence>
<keyword evidence="3" id="KW-0732">Signal</keyword>
<dbReference type="InterPro" id="IPR001611">
    <property type="entry name" value="Leu-rich_rpt"/>
</dbReference>
<evidence type="ECO:0000256" key="1">
    <source>
        <dbReference type="ARBA" id="ARBA00022614"/>
    </source>
</evidence>
<reference evidence="4" key="3">
    <citation type="submission" date="2025-08" db="UniProtKB">
        <authorList>
            <consortium name="Ensembl"/>
        </authorList>
    </citation>
    <scope>IDENTIFICATION</scope>
</reference>